<proteinExistence type="predicted"/>
<keyword evidence="4" id="KW-1185">Reference proteome</keyword>
<dbReference type="Pfam" id="PF02735">
    <property type="entry name" value="Ku"/>
    <property type="match status" value="1"/>
</dbReference>
<dbReference type="EMBL" id="AYRZ02000009">
    <property type="protein sequence ID" value="PHT73313.1"/>
    <property type="molecule type" value="Genomic_DNA"/>
</dbReference>
<dbReference type="PANTHER" id="PTHR12604:SF4">
    <property type="entry name" value="X-RAY REPAIR CROSS-COMPLEMENTING PROTEIN 5"/>
    <property type="match status" value="1"/>
</dbReference>
<dbReference type="GO" id="GO:0006303">
    <property type="term" value="P:double-strand break repair via nonhomologous end joining"/>
    <property type="evidence" value="ECO:0007669"/>
    <property type="project" value="InterPro"/>
</dbReference>
<dbReference type="AlphaFoldDB" id="A0A2G2YUA6"/>
<keyword evidence="1" id="KW-0238">DNA-binding</keyword>
<evidence type="ECO:0000259" key="2">
    <source>
        <dbReference type="Pfam" id="PF02735"/>
    </source>
</evidence>
<dbReference type="SUPFAM" id="SSF100939">
    <property type="entry name" value="SPOC domain-like"/>
    <property type="match status" value="1"/>
</dbReference>
<dbReference type="PANTHER" id="PTHR12604">
    <property type="entry name" value="KU AUTOANTIGEN DNA HELICASE"/>
    <property type="match status" value="1"/>
</dbReference>
<name>A0A2G2YUA6_CAPAN</name>
<accession>A0A2G2YUA6</accession>
<dbReference type="SMR" id="A0A2G2YUA6"/>
<dbReference type="STRING" id="4072.A0A2G2YUA6"/>
<dbReference type="Gramene" id="PHT73313">
    <property type="protein sequence ID" value="PHT73313"/>
    <property type="gene ID" value="T459_24098"/>
</dbReference>
<feature type="domain" description="Ku" evidence="2">
    <location>
        <begin position="1"/>
        <end position="72"/>
    </location>
</feature>
<organism evidence="3 4">
    <name type="scientific">Capsicum annuum</name>
    <name type="common">Capsicum pepper</name>
    <dbReference type="NCBI Taxonomy" id="4072"/>
    <lineage>
        <taxon>Eukaryota</taxon>
        <taxon>Viridiplantae</taxon>
        <taxon>Streptophyta</taxon>
        <taxon>Embryophyta</taxon>
        <taxon>Tracheophyta</taxon>
        <taxon>Spermatophyta</taxon>
        <taxon>Magnoliopsida</taxon>
        <taxon>eudicotyledons</taxon>
        <taxon>Gunneridae</taxon>
        <taxon>Pentapetalae</taxon>
        <taxon>asterids</taxon>
        <taxon>lamiids</taxon>
        <taxon>Solanales</taxon>
        <taxon>Solanaceae</taxon>
        <taxon>Solanoideae</taxon>
        <taxon>Capsiceae</taxon>
        <taxon>Capsicum</taxon>
    </lineage>
</organism>
<evidence type="ECO:0000313" key="3">
    <source>
        <dbReference type="EMBL" id="PHT73313.1"/>
    </source>
</evidence>
<dbReference type="GO" id="GO:0003677">
    <property type="term" value="F:DNA binding"/>
    <property type="evidence" value="ECO:0007669"/>
    <property type="project" value="UniProtKB-KW"/>
</dbReference>
<reference evidence="3 4" key="2">
    <citation type="journal article" date="2017" name="Genome Biol.">
        <title>New reference genome sequences of hot pepper reveal the massive evolution of plant disease-resistance genes by retroduplication.</title>
        <authorList>
            <person name="Kim S."/>
            <person name="Park J."/>
            <person name="Yeom S.I."/>
            <person name="Kim Y.M."/>
            <person name="Seo E."/>
            <person name="Kim K.T."/>
            <person name="Kim M.S."/>
            <person name="Lee J.M."/>
            <person name="Cheong K."/>
            <person name="Shin H.S."/>
            <person name="Kim S.B."/>
            <person name="Han K."/>
            <person name="Lee J."/>
            <person name="Park M."/>
            <person name="Lee H.A."/>
            <person name="Lee H.Y."/>
            <person name="Lee Y."/>
            <person name="Oh S."/>
            <person name="Lee J.H."/>
            <person name="Choi E."/>
            <person name="Choi E."/>
            <person name="Lee S.E."/>
            <person name="Jeon J."/>
            <person name="Kim H."/>
            <person name="Choi G."/>
            <person name="Song H."/>
            <person name="Lee J."/>
            <person name="Lee S.C."/>
            <person name="Kwon J.K."/>
            <person name="Lee H.Y."/>
            <person name="Koo N."/>
            <person name="Hong Y."/>
            <person name="Kim R.W."/>
            <person name="Kang W.H."/>
            <person name="Huh J.H."/>
            <person name="Kang B.C."/>
            <person name="Yang T.J."/>
            <person name="Lee Y.H."/>
            <person name="Bennetzen J.L."/>
            <person name="Choi D."/>
        </authorList>
    </citation>
    <scope>NUCLEOTIDE SEQUENCE [LARGE SCALE GENOMIC DNA]</scope>
    <source>
        <strain evidence="4">cv. CM334</strain>
    </source>
</reference>
<gene>
    <name evidence="3" type="ORF">T459_24098</name>
</gene>
<dbReference type="InterPro" id="IPR006164">
    <property type="entry name" value="DNA_bd_Ku70/Ku80"/>
</dbReference>
<protein>
    <recommendedName>
        <fullName evidence="2">Ku domain-containing protein</fullName>
    </recommendedName>
</protein>
<dbReference type="Proteomes" id="UP000222542">
    <property type="component" value="Unassembled WGS sequence"/>
</dbReference>
<sequence length="140" mass="15939">MKEMNKVAIIQCVWRQGQGNVVVRVLTPNVSDKDNTPDSFYFNVLPFAEDAREFHFPSFSHLPSSMHPNEKKQEAADKLVHMLYLAPPEKQEVLPRDFTPNPVLEIYIITVADTFIKLLFELGIGMAVVVGFFDQMNVIS</sequence>
<dbReference type="InterPro" id="IPR016194">
    <property type="entry name" value="SPOC-like_C_dom_sf"/>
</dbReference>
<reference evidence="3 4" key="1">
    <citation type="journal article" date="2014" name="Nat. Genet.">
        <title>Genome sequence of the hot pepper provides insights into the evolution of pungency in Capsicum species.</title>
        <authorList>
            <person name="Kim S."/>
            <person name="Park M."/>
            <person name="Yeom S.I."/>
            <person name="Kim Y.M."/>
            <person name="Lee J.M."/>
            <person name="Lee H.A."/>
            <person name="Seo E."/>
            <person name="Choi J."/>
            <person name="Cheong K."/>
            <person name="Kim K.T."/>
            <person name="Jung K."/>
            <person name="Lee G.W."/>
            <person name="Oh S.K."/>
            <person name="Bae C."/>
            <person name="Kim S.B."/>
            <person name="Lee H.Y."/>
            <person name="Kim S.Y."/>
            <person name="Kim M.S."/>
            <person name="Kang B.C."/>
            <person name="Jo Y.D."/>
            <person name="Yang H.B."/>
            <person name="Jeong H.J."/>
            <person name="Kang W.H."/>
            <person name="Kwon J.K."/>
            <person name="Shin C."/>
            <person name="Lim J.Y."/>
            <person name="Park J.H."/>
            <person name="Huh J.H."/>
            <person name="Kim J.S."/>
            <person name="Kim B.D."/>
            <person name="Cohen O."/>
            <person name="Paran I."/>
            <person name="Suh M.C."/>
            <person name="Lee S.B."/>
            <person name="Kim Y.K."/>
            <person name="Shin Y."/>
            <person name="Noh S.J."/>
            <person name="Park J."/>
            <person name="Seo Y.S."/>
            <person name="Kwon S.Y."/>
            <person name="Kim H.A."/>
            <person name="Park J.M."/>
            <person name="Kim H.J."/>
            <person name="Choi S.B."/>
            <person name="Bosland P.W."/>
            <person name="Reeves G."/>
            <person name="Jo S.H."/>
            <person name="Lee B.W."/>
            <person name="Cho H.T."/>
            <person name="Choi H.S."/>
            <person name="Lee M.S."/>
            <person name="Yu Y."/>
            <person name="Do Choi Y."/>
            <person name="Park B.S."/>
            <person name="van Deynze A."/>
            <person name="Ashrafi H."/>
            <person name="Hill T."/>
            <person name="Kim W.T."/>
            <person name="Pai H.S."/>
            <person name="Ahn H.K."/>
            <person name="Yeam I."/>
            <person name="Giovannoni J.J."/>
            <person name="Rose J.K."/>
            <person name="Sorensen I."/>
            <person name="Lee S.J."/>
            <person name="Kim R.W."/>
            <person name="Choi I.Y."/>
            <person name="Choi B.S."/>
            <person name="Lim J.S."/>
            <person name="Lee Y.H."/>
            <person name="Choi D."/>
        </authorList>
    </citation>
    <scope>NUCLEOTIDE SEQUENCE [LARGE SCALE GENOMIC DNA]</scope>
    <source>
        <strain evidence="4">cv. CM334</strain>
    </source>
</reference>
<evidence type="ECO:0000313" key="4">
    <source>
        <dbReference type="Proteomes" id="UP000222542"/>
    </source>
</evidence>
<evidence type="ECO:0000256" key="1">
    <source>
        <dbReference type="ARBA" id="ARBA00023125"/>
    </source>
</evidence>
<dbReference type="Gene3D" id="2.40.290.10">
    <property type="match status" value="1"/>
</dbReference>
<comment type="caution">
    <text evidence="3">The sequence shown here is derived from an EMBL/GenBank/DDBJ whole genome shotgun (WGS) entry which is preliminary data.</text>
</comment>